<sequence length="257" mass="28366">MVLVAVERTPVLPVSRTAVRTDDVVCLGGLRKARDLRHGAGAPWCRAQGPECRGDQGSRLLRQNPQRGWILQHSSASTGRYMGHRHNDVPRRRAVLRAWEAGRDKEEAGKGFRSSRAVRRPGIGAACTDTRDRLAQGVHEVALRPVGGSSVCKRLGGQGRLHRGRRAKRVHRLCHGRSSCGTGQHGRGVGHPDVLHEQGGAERRWQGRPGGPRHLGAARDLRRSPVAAWSRAEDHERRGDKESRRLHPGSPREVQLC</sequence>
<dbReference type="EMBL" id="CAJNJA010022565">
    <property type="protein sequence ID" value="CAE7495593.1"/>
    <property type="molecule type" value="Genomic_DNA"/>
</dbReference>
<protein>
    <submittedName>
        <fullName evidence="2">Uncharacterized protein</fullName>
    </submittedName>
</protein>
<dbReference type="Proteomes" id="UP000601435">
    <property type="component" value="Unassembled WGS sequence"/>
</dbReference>
<evidence type="ECO:0000313" key="3">
    <source>
        <dbReference type="Proteomes" id="UP000601435"/>
    </source>
</evidence>
<proteinExistence type="predicted"/>
<dbReference type="AlphaFoldDB" id="A0A812SU24"/>
<comment type="caution">
    <text evidence="2">The sequence shown here is derived from an EMBL/GenBank/DDBJ whole genome shotgun (WGS) entry which is preliminary data.</text>
</comment>
<feature type="compositionally biased region" description="Basic and acidic residues" evidence="1">
    <location>
        <begin position="193"/>
        <end position="205"/>
    </location>
</feature>
<keyword evidence="3" id="KW-1185">Reference proteome</keyword>
<reference evidence="2" key="1">
    <citation type="submission" date="2021-02" db="EMBL/GenBank/DDBJ databases">
        <authorList>
            <person name="Dougan E. K."/>
            <person name="Rhodes N."/>
            <person name="Thang M."/>
            <person name="Chan C."/>
        </authorList>
    </citation>
    <scope>NUCLEOTIDE SEQUENCE</scope>
</reference>
<evidence type="ECO:0000256" key="1">
    <source>
        <dbReference type="SAM" id="MobiDB-lite"/>
    </source>
</evidence>
<gene>
    <name evidence="2" type="ORF">SNEC2469_LOCUS14101</name>
</gene>
<feature type="compositionally biased region" description="Basic and acidic residues" evidence="1">
    <location>
        <begin position="231"/>
        <end position="245"/>
    </location>
</feature>
<name>A0A812SU24_9DINO</name>
<feature type="region of interest" description="Disordered" evidence="1">
    <location>
        <begin position="176"/>
        <end position="257"/>
    </location>
</feature>
<accession>A0A812SU24</accession>
<organism evidence="2 3">
    <name type="scientific">Symbiodinium necroappetens</name>
    <dbReference type="NCBI Taxonomy" id="1628268"/>
    <lineage>
        <taxon>Eukaryota</taxon>
        <taxon>Sar</taxon>
        <taxon>Alveolata</taxon>
        <taxon>Dinophyceae</taxon>
        <taxon>Suessiales</taxon>
        <taxon>Symbiodiniaceae</taxon>
        <taxon>Symbiodinium</taxon>
    </lineage>
</organism>
<evidence type="ECO:0000313" key="2">
    <source>
        <dbReference type="EMBL" id="CAE7495593.1"/>
    </source>
</evidence>